<evidence type="ECO:0000313" key="1">
    <source>
        <dbReference type="EMBL" id="QKX57286.1"/>
    </source>
</evidence>
<dbReference type="EMBL" id="CP055899">
    <property type="protein sequence ID" value="QKX57286.1"/>
    <property type="molecule type" value="Genomic_DNA"/>
</dbReference>
<dbReference type="Proteomes" id="UP000509510">
    <property type="component" value="Chromosome II"/>
</dbReference>
<sequence>MRICPRPGLPLQLGCRSFVSRCNPLASFPRPPTLEAAPAGPRRSTWIRKLRTTTKNGQFTHNKPPPTTIEPSESNFYFHPRLSGFVPKARDDASAWVRLLEPHLPQDQRVNGSKDVEDQGLGPKTVPYEEGKEIASILRHARLLEDLDLLSYLGFTLQRWAAVHTLVTKMLDTVDKLEQGALARRGLPSNLKWHVGDIKEITSDVFAHNSDDPSYISSGFEKIPVPVSMDNFTSEPQDEMSKLYIMGEIWQSLGFIVLEAADRSSQESDVAMSYVYQTIGRLHHSGNVSDVVYKHSNLASDLLLFRPPGMHLLYTHIMNVLTDTAWLVHEAEVLEKAKAAGNKPPYRPFTMGIRHLGHEIWLEFILWSCIENGQIKEGMWILKNMQTRQSVSPWRAVSWNSLLENPDIIEDTDIDTEDFWPHPDIQRTAKESEHKSGAFKGLGKRIISAEVVTALTHHAVRLDKKGVEPGRFIAEGNVEALASINGIAKSTGDEWAKASLPTYLQIAGVIESQRLDTGAEPKSLELLLKALRPAMPPWNDSVPTDYQALSAISRPEIYNTSSMLTGLLERMMRTYSSHRQIESATETFNWLQQVIDSIKMDSIQGFFEKEADIENQTDALELTELPETPVQIDQSSIPSISQGTLADLLDLVTISKAFDFGEWLLFSQDADGPAIPLDSYGDQSLTPSILRFAMATQNQQLGDIAMERLTSPVSRNTFNALANFRIAFHQWDEVEAVLNLLCQHRLKTWGESTLATLAAVIMRLEQKIQVSPEEDAIYSLARAQGLLERFLTGTYNPKKTSHWHLRVHYDRAIYRWHHVLSSIGGTVTQSCRSTRPRYSNKHDRDKLPYIPSVAFHVLLDAVVETRGSYRGMEFWKKWCIDIERPEAALLTEDGFYRLQKSADPTTEHTEPQIDLVWFREKQRKAVIPNLATVRIISRAAVQEYKNLIIDDDDEPLAAEASRKQVTKVLDFCVERYRRLGLDKDQIDIETNNHARRQRKTEAKKRKALGKPLVQKVYDDRM</sequence>
<dbReference type="AlphaFoldDB" id="A0A7H8QU19"/>
<dbReference type="OrthoDB" id="5341924at2759"/>
<organism evidence="1 2">
    <name type="scientific">Talaromyces rugulosus</name>
    <name type="common">Penicillium rugulosum</name>
    <dbReference type="NCBI Taxonomy" id="121627"/>
    <lineage>
        <taxon>Eukaryota</taxon>
        <taxon>Fungi</taxon>
        <taxon>Dikarya</taxon>
        <taxon>Ascomycota</taxon>
        <taxon>Pezizomycotina</taxon>
        <taxon>Eurotiomycetes</taxon>
        <taxon>Eurotiomycetidae</taxon>
        <taxon>Eurotiales</taxon>
        <taxon>Trichocomaceae</taxon>
        <taxon>Talaromyces</taxon>
        <taxon>Talaromyces sect. Islandici</taxon>
    </lineage>
</organism>
<protein>
    <submittedName>
        <fullName evidence="1">Uncharacterized protein</fullName>
    </submittedName>
</protein>
<dbReference type="GeneID" id="55991898"/>
<evidence type="ECO:0000313" key="2">
    <source>
        <dbReference type="Proteomes" id="UP000509510"/>
    </source>
</evidence>
<gene>
    <name evidence="1" type="ORF">TRUGW13939_04397</name>
</gene>
<accession>A0A7H8QU19</accession>
<proteinExistence type="predicted"/>
<reference evidence="2" key="1">
    <citation type="submission" date="2020-06" db="EMBL/GenBank/DDBJ databases">
        <title>A chromosome-scale genome assembly of Talaromyces rugulosus W13939.</title>
        <authorList>
            <person name="Wang B."/>
            <person name="Guo L."/>
            <person name="Ye K."/>
            <person name="Wang L."/>
        </authorList>
    </citation>
    <scope>NUCLEOTIDE SEQUENCE [LARGE SCALE GENOMIC DNA]</scope>
    <source>
        <strain evidence="2">W13939</strain>
    </source>
</reference>
<name>A0A7H8QU19_TALRU</name>
<keyword evidence="2" id="KW-1185">Reference proteome</keyword>
<dbReference type="RefSeq" id="XP_035343464.1">
    <property type="nucleotide sequence ID" value="XM_035487571.1"/>
</dbReference>
<dbReference type="KEGG" id="trg:TRUGW13939_04397"/>